<sequence length="310" mass="34988">MGTFRKLLQKVEASSKTGSGTDEVVKPEWFAYEFMYRFLKGIYLPTETKDSEMLRTEDNETADEKKSGEVTVTEDITNGSQLKPPKAKSIKRKIHLPPDIDQKMDKAYKVFKNVTDTQMPPPDQCSLYGELLATKLRTLDADTREMAMIEIDLLVYRLKHRYNESSQQHFGHLNLQNIPIQSTASFPHNSNQYQRTNFEPVVQHKSRPSSSASFHHSLLSNHHYSTTNSPSPSPLAPILSKQYLSNTLPSAAQQVHIQPTILPSSPPAANYSQHSTTTLISASPATTQNFSSYSNEKETVVDTIDTYENY</sequence>
<dbReference type="EMBL" id="JAPWTK010000740">
    <property type="protein sequence ID" value="KAJ8936514.1"/>
    <property type="molecule type" value="Genomic_DNA"/>
</dbReference>
<name>A0AAV8XDH3_9CUCU</name>
<reference evidence="1" key="1">
    <citation type="journal article" date="2023" name="Insect Mol. Biol.">
        <title>Genome sequencing provides insights into the evolution of gene families encoding plant cell wall-degrading enzymes in longhorned beetles.</title>
        <authorList>
            <person name="Shin N.R."/>
            <person name="Okamura Y."/>
            <person name="Kirsch R."/>
            <person name="Pauchet Y."/>
        </authorList>
    </citation>
    <scope>NUCLEOTIDE SEQUENCE</scope>
    <source>
        <strain evidence="1">AMC_N1</strain>
    </source>
</reference>
<evidence type="ECO:0000313" key="2">
    <source>
        <dbReference type="Proteomes" id="UP001162162"/>
    </source>
</evidence>
<evidence type="ECO:0008006" key="3">
    <source>
        <dbReference type="Google" id="ProtNLM"/>
    </source>
</evidence>
<keyword evidence="2" id="KW-1185">Reference proteome</keyword>
<organism evidence="1 2">
    <name type="scientific">Aromia moschata</name>
    <dbReference type="NCBI Taxonomy" id="1265417"/>
    <lineage>
        <taxon>Eukaryota</taxon>
        <taxon>Metazoa</taxon>
        <taxon>Ecdysozoa</taxon>
        <taxon>Arthropoda</taxon>
        <taxon>Hexapoda</taxon>
        <taxon>Insecta</taxon>
        <taxon>Pterygota</taxon>
        <taxon>Neoptera</taxon>
        <taxon>Endopterygota</taxon>
        <taxon>Coleoptera</taxon>
        <taxon>Polyphaga</taxon>
        <taxon>Cucujiformia</taxon>
        <taxon>Chrysomeloidea</taxon>
        <taxon>Cerambycidae</taxon>
        <taxon>Cerambycinae</taxon>
        <taxon>Callichromatini</taxon>
        <taxon>Aromia</taxon>
    </lineage>
</organism>
<accession>A0AAV8XDH3</accession>
<gene>
    <name evidence="1" type="ORF">NQ318_022601</name>
</gene>
<comment type="caution">
    <text evidence="1">The sequence shown here is derived from an EMBL/GenBank/DDBJ whole genome shotgun (WGS) entry which is preliminary data.</text>
</comment>
<dbReference type="Proteomes" id="UP001162162">
    <property type="component" value="Unassembled WGS sequence"/>
</dbReference>
<evidence type="ECO:0000313" key="1">
    <source>
        <dbReference type="EMBL" id="KAJ8936514.1"/>
    </source>
</evidence>
<proteinExistence type="predicted"/>
<dbReference type="AlphaFoldDB" id="A0AAV8XDH3"/>
<protein>
    <recommendedName>
        <fullName evidence="3">MADF domain-containing protein</fullName>
    </recommendedName>
</protein>